<dbReference type="GO" id="GO:0004729">
    <property type="term" value="F:oxygen-dependent protoporphyrinogen oxidase activity"/>
    <property type="evidence" value="ECO:0007669"/>
    <property type="project" value="UniProtKB-UniRule"/>
</dbReference>
<dbReference type="PANTHER" id="PTHR42923">
    <property type="entry name" value="PROTOPORPHYRINOGEN OXIDASE"/>
    <property type="match status" value="1"/>
</dbReference>
<keyword evidence="14" id="KW-1185">Reference proteome</keyword>
<evidence type="ECO:0000256" key="7">
    <source>
        <dbReference type="ARBA" id="ARBA00023002"/>
    </source>
</evidence>
<evidence type="ECO:0000313" key="14">
    <source>
        <dbReference type="Proteomes" id="UP001140172"/>
    </source>
</evidence>
<gene>
    <name evidence="13" type="primary">HEM14</name>
    <name evidence="13" type="ORF">GGI15_000389</name>
</gene>
<comment type="cofactor">
    <cofactor evidence="11">
        <name>FAD</name>
        <dbReference type="ChEBI" id="CHEBI:57692"/>
    </cofactor>
    <text evidence="11">Binds 1 FAD per subunit.</text>
</comment>
<dbReference type="InterPro" id="IPR050464">
    <property type="entry name" value="Zeta_carotene_desat/Oxidored"/>
</dbReference>
<proteinExistence type="inferred from homology"/>
<dbReference type="InterPro" id="IPR002937">
    <property type="entry name" value="Amino_oxidase"/>
</dbReference>
<dbReference type="SUPFAM" id="SSF54373">
    <property type="entry name" value="FAD-linked reductases, C-terminal domain"/>
    <property type="match status" value="1"/>
</dbReference>
<comment type="catalytic activity">
    <reaction evidence="10 11">
        <text>protoporphyrinogen IX + 3 O2 = protoporphyrin IX + 3 H2O2</text>
        <dbReference type="Rhea" id="RHEA:25576"/>
        <dbReference type="ChEBI" id="CHEBI:15379"/>
        <dbReference type="ChEBI" id="CHEBI:16240"/>
        <dbReference type="ChEBI" id="CHEBI:57306"/>
        <dbReference type="ChEBI" id="CHEBI:57307"/>
        <dbReference type="EC" id="1.3.3.4"/>
    </reaction>
</comment>
<reference evidence="13" key="1">
    <citation type="submission" date="2022-07" db="EMBL/GenBank/DDBJ databases">
        <title>Phylogenomic reconstructions and comparative analyses of Kickxellomycotina fungi.</title>
        <authorList>
            <person name="Reynolds N.K."/>
            <person name="Stajich J.E."/>
            <person name="Barry K."/>
            <person name="Grigoriev I.V."/>
            <person name="Crous P."/>
            <person name="Smith M.E."/>
        </authorList>
    </citation>
    <scope>NUCLEOTIDE SEQUENCE</scope>
    <source>
        <strain evidence="13">BCRC 34489</strain>
    </source>
</reference>
<dbReference type="Proteomes" id="UP001140172">
    <property type="component" value="Unassembled WGS sequence"/>
</dbReference>
<evidence type="ECO:0000256" key="2">
    <source>
        <dbReference type="ARBA" id="ARBA00005073"/>
    </source>
</evidence>
<dbReference type="GO" id="GO:0005743">
    <property type="term" value="C:mitochondrial inner membrane"/>
    <property type="evidence" value="ECO:0007669"/>
    <property type="project" value="UniProtKB-SubCell"/>
</dbReference>
<keyword evidence="5 11" id="KW-0285">Flavoprotein</keyword>
<evidence type="ECO:0000256" key="5">
    <source>
        <dbReference type="ARBA" id="ARBA00022630"/>
    </source>
</evidence>
<comment type="similarity">
    <text evidence="3 11">Belongs to the protoporphyrinogen/coproporphyrinogen oxidase family. Protoporphyrinogen oxidase subfamily.</text>
</comment>
<dbReference type="SUPFAM" id="SSF51905">
    <property type="entry name" value="FAD/NAD(P)-binding domain"/>
    <property type="match status" value="1"/>
</dbReference>
<dbReference type="InterPro" id="IPR036188">
    <property type="entry name" value="FAD/NAD-bd_sf"/>
</dbReference>
<dbReference type="GO" id="GO:0006782">
    <property type="term" value="P:protoporphyrinogen IX biosynthetic process"/>
    <property type="evidence" value="ECO:0007669"/>
    <property type="project" value="UniProtKB-UniRule"/>
</dbReference>
<evidence type="ECO:0000256" key="9">
    <source>
        <dbReference type="ARBA" id="ARBA00023244"/>
    </source>
</evidence>
<dbReference type="Gene3D" id="3.50.50.60">
    <property type="entry name" value="FAD/NAD(P)-binding domain"/>
    <property type="match status" value="1"/>
</dbReference>
<keyword evidence="6 11" id="KW-0274">FAD</keyword>
<dbReference type="AlphaFoldDB" id="A0A9W8LPK4"/>
<evidence type="ECO:0000259" key="12">
    <source>
        <dbReference type="Pfam" id="PF01593"/>
    </source>
</evidence>
<feature type="domain" description="Amine oxidase" evidence="12">
    <location>
        <begin position="12"/>
        <end position="443"/>
    </location>
</feature>
<comment type="caution">
    <text evidence="13">The sequence shown here is derived from an EMBL/GenBank/DDBJ whole genome shotgun (WGS) entry which is preliminary data.</text>
</comment>
<sequence>MSQTVTVLGGGITGLSAAWFLAQRLPPTARIQLVEGSSRLGGWVRTDRRQVDGTSFIAEKGPRTLRTGRSREALAALELIDDLDLRSDVIVAQKTSAAARNRYILYNGELNCMPTGIGSLITGLPPAVRCLPRGIWHDLTTKSDTPEGVTDESINSFVSRRFGQDVDDNLASAVMHGIYAADTKVLSARALLYPFWLADHTGKTGVLRGLRRVAKLSRARNTKHALRDAEERYSISKRRMQNREFWSMIDDASMYSFRDGMQTLTDRLASRLAECPNVDIITDQPASEARVGADGNAEIVLSNGSVVQAQHVINTLPLYKIRSLFKGRSSNVLLDETPYASVAVVNVTYTKRNIVPVDGFGYLVPRASAANSKALGVVFDSCSLPQQDGDAEISRLSVMLGGSRFDELFGSPATVTKDVLENAAMETISNHLGIKAAPSDIDATVGQHCIPSYTVGYIDRLKSMHEWVQAQLGGRMSVVGAAYGGPAVPQCIMHARDLVNHHLRLDALEKPQLVSGLEDIISGFE</sequence>
<dbReference type="NCBIfam" id="TIGR00562">
    <property type="entry name" value="proto_IX_ox"/>
    <property type="match status" value="1"/>
</dbReference>
<protein>
    <recommendedName>
        <fullName evidence="4 11">Protoporphyrinogen oxidase</fullName>
        <ecNumber evidence="4 11">1.3.3.4</ecNumber>
    </recommendedName>
</protein>
<evidence type="ECO:0000313" key="13">
    <source>
        <dbReference type="EMBL" id="KAJ2787820.1"/>
    </source>
</evidence>
<dbReference type="OrthoDB" id="438553at2759"/>
<keyword evidence="9 11" id="KW-0627">Porphyrin biosynthesis</keyword>
<dbReference type="PANTHER" id="PTHR42923:SF3">
    <property type="entry name" value="PROTOPORPHYRINOGEN OXIDASE"/>
    <property type="match status" value="1"/>
</dbReference>
<name>A0A9W8LPK4_9FUNG</name>
<evidence type="ECO:0000256" key="8">
    <source>
        <dbReference type="ARBA" id="ARBA00023133"/>
    </source>
</evidence>
<organism evidence="13 14">
    <name type="scientific">Coemansia interrupta</name>
    <dbReference type="NCBI Taxonomy" id="1126814"/>
    <lineage>
        <taxon>Eukaryota</taxon>
        <taxon>Fungi</taxon>
        <taxon>Fungi incertae sedis</taxon>
        <taxon>Zoopagomycota</taxon>
        <taxon>Kickxellomycotina</taxon>
        <taxon>Kickxellomycetes</taxon>
        <taxon>Kickxellales</taxon>
        <taxon>Kickxellaceae</taxon>
        <taxon>Coemansia</taxon>
    </lineage>
</organism>
<accession>A0A9W8LPK4</accession>
<evidence type="ECO:0000256" key="4">
    <source>
        <dbReference type="ARBA" id="ARBA00012867"/>
    </source>
</evidence>
<comment type="function">
    <text evidence="1 11">Catalyzes the 6-electron oxidation of protoporphyrinogen-IX to form protoporphyrin-IX.</text>
</comment>
<comment type="subcellular location">
    <subcellularLocation>
        <location evidence="11">Mitochondrion inner membrane</location>
    </subcellularLocation>
</comment>
<comment type="pathway">
    <text evidence="2 11">Porphyrin-containing compound metabolism; protoporphyrin-IX biosynthesis; protoporphyrin-IX from protoporphyrinogen-IX: step 1/1.</text>
</comment>
<keyword evidence="7 11" id="KW-0560">Oxidoreductase</keyword>
<evidence type="ECO:0000256" key="6">
    <source>
        <dbReference type="ARBA" id="ARBA00022827"/>
    </source>
</evidence>
<dbReference type="EMBL" id="JANBUM010000011">
    <property type="protein sequence ID" value="KAJ2787820.1"/>
    <property type="molecule type" value="Genomic_DNA"/>
</dbReference>
<evidence type="ECO:0000256" key="10">
    <source>
        <dbReference type="ARBA" id="ARBA00047554"/>
    </source>
</evidence>
<dbReference type="EC" id="1.3.3.4" evidence="4 11"/>
<keyword evidence="8 11" id="KW-0350">Heme biosynthesis</keyword>
<evidence type="ECO:0000256" key="11">
    <source>
        <dbReference type="RuleBase" id="RU367069"/>
    </source>
</evidence>
<evidence type="ECO:0000256" key="1">
    <source>
        <dbReference type="ARBA" id="ARBA00002600"/>
    </source>
</evidence>
<dbReference type="Pfam" id="PF01593">
    <property type="entry name" value="Amino_oxidase"/>
    <property type="match status" value="1"/>
</dbReference>
<evidence type="ECO:0000256" key="3">
    <source>
        <dbReference type="ARBA" id="ARBA00010551"/>
    </source>
</evidence>
<dbReference type="InterPro" id="IPR004572">
    <property type="entry name" value="Protoporphyrinogen_oxidase"/>
</dbReference>